<keyword evidence="3" id="KW-1185">Reference proteome</keyword>
<name>A0A8H6RGP7_9PEZI</name>
<dbReference type="EMBL" id="JABCIY010000150">
    <property type="protein sequence ID" value="KAF7192166.1"/>
    <property type="molecule type" value="Genomic_DNA"/>
</dbReference>
<dbReference type="Gene3D" id="3.80.10.10">
    <property type="entry name" value="Ribonuclease Inhibitor"/>
    <property type="match status" value="1"/>
</dbReference>
<dbReference type="OrthoDB" id="3648838at2759"/>
<evidence type="ECO:0000313" key="3">
    <source>
        <dbReference type="Proteomes" id="UP000660729"/>
    </source>
</evidence>
<accession>A0A8H6RGP7</accession>
<comment type="caution">
    <text evidence="2">The sequence shown here is derived from an EMBL/GenBank/DDBJ whole genome shotgun (WGS) entry which is preliminary data.</text>
</comment>
<feature type="region of interest" description="Disordered" evidence="1">
    <location>
        <begin position="524"/>
        <end position="555"/>
    </location>
</feature>
<evidence type="ECO:0000313" key="2">
    <source>
        <dbReference type="EMBL" id="KAF7192166.1"/>
    </source>
</evidence>
<dbReference type="Proteomes" id="UP000660729">
    <property type="component" value="Unassembled WGS sequence"/>
</dbReference>
<dbReference type="AlphaFoldDB" id="A0A8H6RGP7"/>
<protein>
    <recommendedName>
        <fullName evidence="4">F-box domain-containing protein</fullName>
    </recommendedName>
</protein>
<dbReference type="InterPro" id="IPR032675">
    <property type="entry name" value="LRR_dom_sf"/>
</dbReference>
<gene>
    <name evidence="2" type="ORF">HII31_06552</name>
</gene>
<reference evidence="2" key="1">
    <citation type="submission" date="2020-04" db="EMBL/GenBank/DDBJ databases">
        <title>Draft genome resource of the tomato pathogen Pseudocercospora fuligena.</title>
        <authorList>
            <person name="Zaccaron A."/>
        </authorList>
    </citation>
    <scope>NUCLEOTIDE SEQUENCE</scope>
    <source>
        <strain evidence="2">PF001</strain>
    </source>
</reference>
<organism evidence="2 3">
    <name type="scientific">Pseudocercospora fuligena</name>
    <dbReference type="NCBI Taxonomy" id="685502"/>
    <lineage>
        <taxon>Eukaryota</taxon>
        <taxon>Fungi</taxon>
        <taxon>Dikarya</taxon>
        <taxon>Ascomycota</taxon>
        <taxon>Pezizomycotina</taxon>
        <taxon>Dothideomycetes</taxon>
        <taxon>Dothideomycetidae</taxon>
        <taxon>Mycosphaerellales</taxon>
        <taxon>Mycosphaerellaceae</taxon>
        <taxon>Pseudocercospora</taxon>
    </lineage>
</organism>
<feature type="compositionally biased region" description="Acidic residues" evidence="1">
    <location>
        <begin position="524"/>
        <end position="539"/>
    </location>
</feature>
<evidence type="ECO:0000256" key="1">
    <source>
        <dbReference type="SAM" id="MobiDB-lite"/>
    </source>
</evidence>
<proteinExistence type="predicted"/>
<feature type="compositionally biased region" description="Basic and acidic residues" evidence="1">
    <location>
        <begin position="546"/>
        <end position="555"/>
    </location>
</feature>
<evidence type="ECO:0008006" key="4">
    <source>
        <dbReference type="Google" id="ProtNLM"/>
    </source>
</evidence>
<sequence>MSTPAALRLPVELWDNIFSQFENERDVIGAARLTCKEFFHLSSPYLITRAVLADRLPALIKLEQLARHEYFSKTVTEFFYDASAYDFHHPPCKAEIIAGQKLPRSERFVNGDCDVCGVPDSRLIPMLCSEAQWAQMEALPTLGDDRDAISKLQRRECGVLEKYVDVPTEQNDYLVGPLQSRMDECGLRWRVTGEQLFLDMSDAVTKFVISKLPNLKVLTIGDFRSFAFEKEDYTTLCHRLFGHSLEPSLAAGYTQCLEVRLFSSIIAGLESRSGPALQSLSVGRHPYEMASVDMVDELKIPYWNRPSCVPLDGFFGLHQQLLKGLSESSCVFSALSSIQLGVGTDGAEYGPEDTEDGSIHRSGLVRLLEAASPVLERLSLHYQLPDQDAWSQARDDFRIILAKRKFPKLRELELRGWYIDPCYARRLLSHSTSSLRVLKMENVSILEYRSLSELGDSASERADQQNLTTWIHEHLSLETLVIQDEWPRPTPGRRQIKRLMGYEEDEDEDMVGFGVADSLSEDDLDLDDFNLPSDFEDDGSTLSEYHTFDDRERHA</sequence>